<reference evidence="1" key="1">
    <citation type="submission" date="2020-05" db="EMBL/GenBank/DDBJ databases">
        <title>Chitinophaga laudate sp. nov., isolated from a tropical peat swamp.</title>
        <authorList>
            <person name="Goh C.B.S."/>
            <person name="Lee M.S."/>
            <person name="Parimannan S."/>
            <person name="Pasbakhsh P."/>
            <person name="Yule C.M."/>
            <person name="Rajandas H."/>
            <person name="Loke S."/>
            <person name="Croft L."/>
            <person name="Tan J.B.L."/>
        </authorList>
    </citation>
    <scope>NUCLEOTIDE SEQUENCE</scope>
    <source>
        <strain evidence="1">Mgbs1</strain>
    </source>
</reference>
<gene>
    <name evidence="1" type="ORF">ECE50_010440</name>
</gene>
<sequence length="86" mass="10030">MAKNNIGVVKQEIQKLAIGNYKSYPEEYEKAPVDVARNIQSLARGYWDCREYKEVVRDEKLGISLEDYQQWTKEAYSAFMTAQSMN</sequence>
<dbReference type="Proteomes" id="UP000281028">
    <property type="component" value="Unassembled WGS sequence"/>
</dbReference>
<dbReference type="AlphaFoldDB" id="A0A433WMS7"/>
<evidence type="ECO:0000313" key="1">
    <source>
        <dbReference type="EMBL" id="NSL87249.1"/>
    </source>
</evidence>
<comment type="caution">
    <text evidence="1">The sequence shown here is derived from an EMBL/GenBank/DDBJ whole genome shotgun (WGS) entry which is preliminary data.</text>
</comment>
<name>A0A433WMS7_9BACT</name>
<proteinExistence type="predicted"/>
<dbReference type="PROSITE" id="PS50096">
    <property type="entry name" value="IQ"/>
    <property type="match status" value="1"/>
</dbReference>
<organism evidence="1 2">
    <name type="scientific">Chitinophaga solisilvae</name>
    <dbReference type="NCBI Taxonomy" id="1233460"/>
    <lineage>
        <taxon>Bacteria</taxon>
        <taxon>Pseudomonadati</taxon>
        <taxon>Bacteroidota</taxon>
        <taxon>Chitinophagia</taxon>
        <taxon>Chitinophagales</taxon>
        <taxon>Chitinophagaceae</taxon>
        <taxon>Chitinophaga</taxon>
    </lineage>
</organism>
<dbReference type="RefSeq" id="WP_127035390.1">
    <property type="nucleotide sequence ID" value="NZ_JAABOK010000004.1"/>
</dbReference>
<protein>
    <submittedName>
        <fullName evidence="1">Uncharacterized protein</fullName>
    </submittedName>
</protein>
<evidence type="ECO:0000313" key="2">
    <source>
        <dbReference type="Proteomes" id="UP000281028"/>
    </source>
</evidence>
<keyword evidence="2" id="KW-1185">Reference proteome</keyword>
<dbReference type="EMBL" id="RIAR02000001">
    <property type="protein sequence ID" value="NSL87249.1"/>
    <property type="molecule type" value="Genomic_DNA"/>
</dbReference>
<accession>A0A433WMS7</accession>
<dbReference type="OrthoDB" id="674417at2"/>